<accession>A0AAV4WHR5</accession>
<dbReference type="Proteomes" id="UP001054837">
    <property type="component" value="Unassembled WGS sequence"/>
</dbReference>
<evidence type="ECO:0000313" key="2">
    <source>
        <dbReference type="EMBL" id="GIY81349.1"/>
    </source>
</evidence>
<reference evidence="2 3" key="1">
    <citation type="submission" date="2021-06" db="EMBL/GenBank/DDBJ databases">
        <title>Caerostris darwini draft genome.</title>
        <authorList>
            <person name="Kono N."/>
            <person name="Arakawa K."/>
        </authorList>
    </citation>
    <scope>NUCLEOTIDE SEQUENCE [LARGE SCALE GENOMIC DNA]</scope>
</reference>
<evidence type="ECO:0000256" key="1">
    <source>
        <dbReference type="SAM" id="MobiDB-lite"/>
    </source>
</evidence>
<proteinExistence type="predicted"/>
<feature type="region of interest" description="Disordered" evidence="1">
    <location>
        <begin position="1"/>
        <end position="21"/>
    </location>
</feature>
<evidence type="ECO:0000313" key="3">
    <source>
        <dbReference type="Proteomes" id="UP001054837"/>
    </source>
</evidence>
<name>A0AAV4WHR5_9ARAC</name>
<comment type="caution">
    <text evidence="2">The sequence shown here is derived from an EMBL/GenBank/DDBJ whole genome shotgun (WGS) entry which is preliminary data.</text>
</comment>
<dbReference type="EMBL" id="BPLQ01014608">
    <property type="protein sequence ID" value="GIY81349.1"/>
    <property type="molecule type" value="Genomic_DNA"/>
</dbReference>
<sequence>MLTATPSLFSGKGHSANGDGVLRCRKSFSQKGDERGSEDSSCPEISDSEEFFFFTCATKSWENGFERFCR</sequence>
<gene>
    <name evidence="2" type="ORF">CDAR_405361</name>
</gene>
<protein>
    <submittedName>
        <fullName evidence="2">Uncharacterized protein</fullName>
    </submittedName>
</protein>
<keyword evidence="3" id="KW-1185">Reference proteome</keyword>
<organism evidence="2 3">
    <name type="scientific">Caerostris darwini</name>
    <dbReference type="NCBI Taxonomy" id="1538125"/>
    <lineage>
        <taxon>Eukaryota</taxon>
        <taxon>Metazoa</taxon>
        <taxon>Ecdysozoa</taxon>
        <taxon>Arthropoda</taxon>
        <taxon>Chelicerata</taxon>
        <taxon>Arachnida</taxon>
        <taxon>Araneae</taxon>
        <taxon>Araneomorphae</taxon>
        <taxon>Entelegynae</taxon>
        <taxon>Araneoidea</taxon>
        <taxon>Araneidae</taxon>
        <taxon>Caerostris</taxon>
    </lineage>
</organism>
<dbReference type="AlphaFoldDB" id="A0AAV4WHR5"/>